<evidence type="ECO:0000313" key="1">
    <source>
        <dbReference type="EMBL" id="PXY20866.1"/>
    </source>
</evidence>
<comment type="caution">
    <text evidence="1">The sequence shown here is derived from an EMBL/GenBank/DDBJ whole genome shotgun (WGS) entry which is preliminary data.</text>
</comment>
<dbReference type="Proteomes" id="UP000249915">
    <property type="component" value="Unassembled WGS sequence"/>
</dbReference>
<evidence type="ECO:0000313" key="2">
    <source>
        <dbReference type="Proteomes" id="UP000249915"/>
    </source>
</evidence>
<dbReference type="AlphaFoldDB" id="A0A2V4AP02"/>
<keyword evidence="2" id="KW-1185">Reference proteome</keyword>
<organism evidence="1 2">
    <name type="scientific">Prauserella muralis</name>
    <dbReference type="NCBI Taxonomy" id="588067"/>
    <lineage>
        <taxon>Bacteria</taxon>
        <taxon>Bacillati</taxon>
        <taxon>Actinomycetota</taxon>
        <taxon>Actinomycetes</taxon>
        <taxon>Pseudonocardiales</taxon>
        <taxon>Pseudonocardiaceae</taxon>
        <taxon>Prauserella</taxon>
    </lineage>
</organism>
<protein>
    <submittedName>
        <fullName evidence="1">Uncharacterized protein</fullName>
    </submittedName>
</protein>
<dbReference type="EMBL" id="MASW01000006">
    <property type="protein sequence ID" value="PXY20866.1"/>
    <property type="molecule type" value="Genomic_DNA"/>
</dbReference>
<proteinExistence type="predicted"/>
<dbReference type="RefSeq" id="WP_112283997.1">
    <property type="nucleotide sequence ID" value="NZ_MASW01000006.1"/>
</dbReference>
<sequence>MAKLSTIKRNDSRFYVNKETGEKVPGVTSIVDMIPKPFLMYWAAKMAAEYTVDNIGSVVQLLLDGQRDVAVDAVKGAPRRSTGDAAKVGTAVHDYFEQYARGTPPKRVPLDVQPFADHIAEFHDRYQPEYLYLEQAVWSESHNYAGSFDWIARIGDEIVIGDTKTTRSGVHAEVALQLAAYRHADKIVTQAGDEEPVPAINAGGVFHLRPEGWKLVPVRTDRVVFDHFLSLRHTFDWVKSLSGDVLGDPDYDSTAELSTGSQRRAK</sequence>
<dbReference type="OrthoDB" id="3398267at2"/>
<dbReference type="InterPro" id="IPR011604">
    <property type="entry name" value="PDDEXK-like_dom_sf"/>
</dbReference>
<gene>
    <name evidence="1" type="ORF">BAY60_25520</name>
</gene>
<name>A0A2V4AP02_9PSEU</name>
<reference evidence="1 2" key="1">
    <citation type="submission" date="2016-07" db="EMBL/GenBank/DDBJ databases">
        <title>Draft genome sequence of Prauserella muralis DSM 45305, isolated from a mould-covered wall in an indoor environment.</title>
        <authorList>
            <person name="Ruckert C."/>
            <person name="Albersmeier A."/>
            <person name="Jiang C.-L."/>
            <person name="Jiang Y."/>
            <person name="Kalinowski J."/>
            <person name="Schneider O."/>
            <person name="Winkler A."/>
            <person name="Zotchev S.B."/>
        </authorList>
    </citation>
    <scope>NUCLEOTIDE SEQUENCE [LARGE SCALE GENOMIC DNA]</scope>
    <source>
        <strain evidence="1 2">DSM 45305</strain>
    </source>
</reference>
<accession>A0A2V4AP02</accession>
<dbReference type="Gene3D" id="3.90.320.10">
    <property type="match status" value="1"/>
</dbReference>